<evidence type="ECO:0000259" key="4">
    <source>
        <dbReference type="Pfam" id="PF00392"/>
    </source>
</evidence>
<proteinExistence type="predicted"/>
<evidence type="ECO:0000313" key="6">
    <source>
        <dbReference type="Proteomes" id="UP000279446"/>
    </source>
</evidence>
<dbReference type="GO" id="GO:0003700">
    <property type="term" value="F:DNA-binding transcription factor activity"/>
    <property type="evidence" value="ECO:0007669"/>
    <property type="project" value="InterPro"/>
</dbReference>
<organism evidence="5 6">
    <name type="scientific">Paenibacillus anaericanus</name>
    <dbReference type="NCBI Taxonomy" id="170367"/>
    <lineage>
        <taxon>Bacteria</taxon>
        <taxon>Bacillati</taxon>
        <taxon>Bacillota</taxon>
        <taxon>Bacilli</taxon>
        <taxon>Bacillales</taxon>
        <taxon>Paenibacillaceae</taxon>
        <taxon>Paenibacillus</taxon>
    </lineage>
</organism>
<accession>A0A433Y7K8</accession>
<reference evidence="5 6" key="1">
    <citation type="submission" date="2018-12" db="EMBL/GenBank/DDBJ databases">
        <authorList>
            <person name="Sun L."/>
            <person name="Chen Z."/>
        </authorList>
    </citation>
    <scope>NUCLEOTIDE SEQUENCE [LARGE SCALE GENOMIC DNA]</scope>
    <source>
        <strain evidence="5 6">DSM 15890</strain>
    </source>
</reference>
<dbReference type="SUPFAM" id="SSF46785">
    <property type="entry name" value="Winged helix' DNA-binding domain"/>
    <property type="match status" value="1"/>
</dbReference>
<dbReference type="GO" id="GO:0003677">
    <property type="term" value="F:DNA binding"/>
    <property type="evidence" value="ECO:0007669"/>
    <property type="project" value="UniProtKB-KW"/>
</dbReference>
<comment type="caution">
    <text evidence="5">The sequence shown here is derived from an EMBL/GenBank/DDBJ whole genome shotgun (WGS) entry which is preliminary data.</text>
</comment>
<evidence type="ECO:0000313" key="5">
    <source>
        <dbReference type="EMBL" id="RUT45446.1"/>
    </source>
</evidence>
<feature type="domain" description="HTH gntR-type" evidence="4">
    <location>
        <begin position="7"/>
        <end position="47"/>
    </location>
</feature>
<dbReference type="Gene3D" id="1.10.10.10">
    <property type="entry name" value="Winged helix-like DNA-binding domain superfamily/Winged helix DNA-binding domain"/>
    <property type="match status" value="1"/>
</dbReference>
<dbReference type="PANTHER" id="PTHR38445">
    <property type="entry name" value="HTH-TYPE TRANSCRIPTIONAL REPRESSOR YTRA"/>
    <property type="match status" value="1"/>
</dbReference>
<name>A0A433Y7K8_9BACL</name>
<sequence length="90" mass="10349">MVVILCLPPIRQAALELHVSFITVKKAWEELERSGLINTLSGKGCFVAKFSSDEMLQMRNEMILKQSDVSYYKSFGLTQDEVFELLKKNY</sequence>
<keyword evidence="2" id="KW-0238">DNA-binding</keyword>
<gene>
    <name evidence="5" type="ORF">EJP82_14180</name>
</gene>
<dbReference type="InterPro" id="IPR036390">
    <property type="entry name" value="WH_DNA-bd_sf"/>
</dbReference>
<evidence type="ECO:0000256" key="3">
    <source>
        <dbReference type="ARBA" id="ARBA00023163"/>
    </source>
</evidence>
<evidence type="ECO:0000256" key="2">
    <source>
        <dbReference type="ARBA" id="ARBA00023125"/>
    </source>
</evidence>
<dbReference type="OrthoDB" id="9801546at2"/>
<keyword evidence="6" id="KW-1185">Reference proteome</keyword>
<dbReference type="Proteomes" id="UP000279446">
    <property type="component" value="Unassembled WGS sequence"/>
</dbReference>
<dbReference type="InterPro" id="IPR000524">
    <property type="entry name" value="Tscrpt_reg_HTH_GntR"/>
</dbReference>
<keyword evidence="3" id="KW-0804">Transcription</keyword>
<dbReference type="PANTHER" id="PTHR38445:SF9">
    <property type="entry name" value="HTH-TYPE TRANSCRIPTIONAL REPRESSOR YTRA"/>
    <property type="match status" value="1"/>
</dbReference>
<keyword evidence="1" id="KW-0805">Transcription regulation</keyword>
<evidence type="ECO:0000256" key="1">
    <source>
        <dbReference type="ARBA" id="ARBA00023015"/>
    </source>
</evidence>
<dbReference type="AlphaFoldDB" id="A0A433Y7K8"/>
<protein>
    <submittedName>
        <fullName evidence="5">GntR family transcriptional regulator</fullName>
    </submittedName>
</protein>
<dbReference type="EMBL" id="RZNY01000011">
    <property type="protein sequence ID" value="RUT45446.1"/>
    <property type="molecule type" value="Genomic_DNA"/>
</dbReference>
<dbReference type="Pfam" id="PF00392">
    <property type="entry name" value="GntR"/>
    <property type="match status" value="1"/>
</dbReference>
<dbReference type="InterPro" id="IPR036388">
    <property type="entry name" value="WH-like_DNA-bd_sf"/>
</dbReference>